<accession>A0A0C9Z823</accession>
<dbReference type="GO" id="GO:0005730">
    <property type="term" value="C:nucleolus"/>
    <property type="evidence" value="ECO:0007669"/>
    <property type="project" value="TreeGrafter"/>
</dbReference>
<proteinExistence type="predicted"/>
<dbReference type="PANTHER" id="PTHR13500">
    <property type="entry name" value="NUCLEOLAR PRERIBOSOMAL-ASSOCIATED PROTEIN 1"/>
    <property type="match status" value="1"/>
</dbReference>
<evidence type="ECO:0000313" key="3">
    <source>
        <dbReference type="Proteomes" id="UP000054485"/>
    </source>
</evidence>
<dbReference type="PANTHER" id="PTHR13500:SF0">
    <property type="entry name" value="NUCLEOLAR PRE-RIBOSOMAL-ASSOCIATED PROTEIN 1"/>
    <property type="match status" value="1"/>
</dbReference>
<dbReference type="InterPro" id="IPR039844">
    <property type="entry name" value="URB1"/>
</dbReference>
<dbReference type="EMBL" id="KN835890">
    <property type="protein sequence ID" value="KIK33680.1"/>
    <property type="molecule type" value="Genomic_DNA"/>
</dbReference>
<reference evidence="3" key="2">
    <citation type="submission" date="2015-01" db="EMBL/GenBank/DDBJ databases">
        <title>Evolutionary Origins and Diversification of the Mycorrhizal Mutualists.</title>
        <authorList>
            <consortium name="DOE Joint Genome Institute"/>
            <consortium name="Mycorrhizal Genomics Consortium"/>
            <person name="Kohler A."/>
            <person name="Kuo A."/>
            <person name="Nagy L.G."/>
            <person name="Floudas D."/>
            <person name="Copeland A."/>
            <person name="Barry K.W."/>
            <person name="Cichocki N."/>
            <person name="Veneault-Fourrey C."/>
            <person name="LaButti K."/>
            <person name="Lindquist E.A."/>
            <person name="Lipzen A."/>
            <person name="Lundell T."/>
            <person name="Morin E."/>
            <person name="Murat C."/>
            <person name="Riley R."/>
            <person name="Ohm R."/>
            <person name="Sun H."/>
            <person name="Tunlid A."/>
            <person name="Henrissat B."/>
            <person name="Grigoriev I.V."/>
            <person name="Hibbett D.S."/>
            <person name="Martin F."/>
        </authorList>
    </citation>
    <scope>NUCLEOTIDE SEQUENCE [LARGE SCALE GENOMIC DNA]</scope>
    <source>
        <strain evidence="3">UH-Slu-Lm8-n1</strain>
    </source>
</reference>
<gene>
    <name evidence="2" type="ORF">CY34DRAFT_18221</name>
</gene>
<dbReference type="STRING" id="930992.A0A0C9Z823"/>
<dbReference type="Pfam" id="PF16201">
    <property type="entry name" value="NopRA1"/>
    <property type="match status" value="1"/>
</dbReference>
<dbReference type="OrthoDB" id="72892at2759"/>
<dbReference type="InterPro" id="IPR032436">
    <property type="entry name" value="URB1_C"/>
</dbReference>
<reference evidence="2 3" key="1">
    <citation type="submission" date="2014-04" db="EMBL/GenBank/DDBJ databases">
        <authorList>
            <consortium name="DOE Joint Genome Institute"/>
            <person name="Kuo A."/>
            <person name="Ruytinx J."/>
            <person name="Rineau F."/>
            <person name="Colpaert J."/>
            <person name="Kohler A."/>
            <person name="Nagy L.G."/>
            <person name="Floudas D."/>
            <person name="Copeland A."/>
            <person name="Barry K.W."/>
            <person name="Cichocki N."/>
            <person name="Veneault-Fourrey C."/>
            <person name="LaButti K."/>
            <person name="Lindquist E.A."/>
            <person name="Lipzen A."/>
            <person name="Lundell T."/>
            <person name="Morin E."/>
            <person name="Murat C."/>
            <person name="Sun H."/>
            <person name="Tunlid A."/>
            <person name="Henrissat B."/>
            <person name="Grigoriev I.V."/>
            <person name="Hibbett D.S."/>
            <person name="Martin F."/>
            <person name="Nordberg H.P."/>
            <person name="Cantor M.N."/>
            <person name="Hua S.X."/>
        </authorList>
    </citation>
    <scope>NUCLEOTIDE SEQUENCE [LARGE SCALE GENOMIC DNA]</scope>
    <source>
        <strain evidence="2 3">UH-Slu-Lm8-n1</strain>
    </source>
</reference>
<dbReference type="GO" id="GO:0000463">
    <property type="term" value="P:maturation of LSU-rRNA from tricistronic rRNA transcript (SSU-rRNA, 5.8S rRNA, LSU-rRNA)"/>
    <property type="evidence" value="ECO:0007669"/>
    <property type="project" value="TreeGrafter"/>
</dbReference>
<evidence type="ECO:0000313" key="2">
    <source>
        <dbReference type="EMBL" id="KIK33680.1"/>
    </source>
</evidence>
<evidence type="ECO:0000259" key="1">
    <source>
        <dbReference type="Pfam" id="PF16201"/>
    </source>
</evidence>
<protein>
    <recommendedName>
        <fullName evidence="1">URB1 C-terminal domain-containing protein</fullName>
    </recommendedName>
</protein>
<keyword evidence="3" id="KW-1185">Reference proteome</keyword>
<name>A0A0C9Z823_9AGAM</name>
<dbReference type="HOGENOM" id="CLU_070978_0_0_1"/>
<dbReference type="InParanoid" id="A0A0C9Z823"/>
<dbReference type="Proteomes" id="UP000054485">
    <property type="component" value="Unassembled WGS sequence"/>
</dbReference>
<sequence>MRIYGGTISTSDRNVLSIFYLYGAEKLSPTGRREVGLDEQVYDPLFVILFVVQNVCASSSGFVARMGADVPIEFLSLLIRCLSATDEKIREASLGLLVWKSVEVPFKHAIKQHALYIFNLLKNLVKPSPNGPHLRLSSLASLILSHALRGVFYPSNFIYSRTARFLLQRPELDVTDVPMLYNMFYGTSDDWKEERGWIVRFLSDGMTSTEDGKVLRRRHLSSLVQSSVRDQALRCAVLEVLADLTSNAQATTSLVLKSSLLS</sequence>
<dbReference type="AlphaFoldDB" id="A0A0C9Z823"/>
<organism evidence="2 3">
    <name type="scientific">Suillus luteus UH-Slu-Lm8-n1</name>
    <dbReference type="NCBI Taxonomy" id="930992"/>
    <lineage>
        <taxon>Eukaryota</taxon>
        <taxon>Fungi</taxon>
        <taxon>Dikarya</taxon>
        <taxon>Basidiomycota</taxon>
        <taxon>Agaricomycotina</taxon>
        <taxon>Agaricomycetes</taxon>
        <taxon>Agaricomycetidae</taxon>
        <taxon>Boletales</taxon>
        <taxon>Suillineae</taxon>
        <taxon>Suillaceae</taxon>
        <taxon>Suillus</taxon>
    </lineage>
</organism>
<dbReference type="GO" id="GO:0000466">
    <property type="term" value="P:maturation of 5.8S rRNA from tricistronic rRNA transcript (SSU-rRNA, 5.8S rRNA, LSU-rRNA)"/>
    <property type="evidence" value="ECO:0007669"/>
    <property type="project" value="TreeGrafter"/>
</dbReference>
<feature type="domain" description="URB1 C-terminal" evidence="1">
    <location>
        <begin position="75"/>
        <end position="262"/>
    </location>
</feature>